<comment type="caution">
    <text evidence="2">The sequence shown here is derived from an EMBL/GenBank/DDBJ whole genome shotgun (WGS) entry which is preliminary data.</text>
</comment>
<protein>
    <recommendedName>
        <fullName evidence="1">Putative membrane protein insertion efficiency factor</fullName>
    </recommendedName>
</protein>
<dbReference type="Proteomes" id="UP000653472">
    <property type="component" value="Unassembled WGS sequence"/>
</dbReference>
<comment type="subcellular location">
    <subcellularLocation>
        <location evidence="1">Cell membrane</location>
        <topology evidence="1">Peripheral membrane protein</topology>
        <orientation evidence="1">Cytoplasmic side</orientation>
    </subcellularLocation>
</comment>
<sequence>MDPHRSFVGTCLVGCAVILIRGYQILISPLLGPRCRFYPSCSHYAIDALRTHGPLRGLWLAVRRITRCHPLNPGGYDPVPEPRTAEHDRCACRTPHQQT</sequence>
<dbReference type="Pfam" id="PF01809">
    <property type="entry name" value="YidD"/>
    <property type="match status" value="1"/>
</dbReference>
<proteinExistence type="inferred from homology"/>
<keyword evidence="3" id="KW-1185">Reference proteome</keyword>
<dbReference type="InterPro" id="IPR002696">
    <property type="entry name" value="Membr_insert_effic_factor_YidD"/>
</dbReference>
<gene>
    <name evidence="2" type="primary">yidD</name>
    <name evidence="2" type="ORF">G7Y82_02380</name>
</gene>
<comment type="similarity">
    <text evidence="1">Belongs to the UPF0161 family.</text>
</comment>
<dbReference type="HAMAP" id="MF_00386">
    <property type="entry name" value="UPF0161_YidD"/>
    <property type="match status" value="1"/>
</dbReference>
<comment type="function">
    <text evidence="1">Could be involved in insertion of integral membrane proteins into the membrane.</text>
</comment>
<reference evidence="2" key="1">
    <citation type="submission" date="2020-03" db="EMBL/GenBank/DDBJ databases">
        <title>Solimonas marina sp. nov., isolated from deep seawater of the Pacific Ocean.</title>
        <authorList>
            <person name="Liu X."/>
            <person name="Lai Q."/>
            <person name="Sun F."/>
            <person name="Gai Y."/>
            <person name="Li G."/>
            <person name="Shao Z."/>
        </authorList>
    </citation>
    <scope>NUCLEOTIDE SEQUENCE</scope>
    <source>
        <strain evidence="2">C16B3</strain>
    </source>
</reference>
<accession>A0A969W673</accession>
<evidence type="ECO:0000313" key="3">
    <source>
        <dbReference type="Proteomes" id="UP000653472"/>
    </source>
</evidence>
<dbReference type="PANTHER" id="PTHR33383">
    <property type="entry name" value="MEMBRANE PROTEIN INSERTION EFFICIENCY FACTOR-RELATED"/>
    <property type="match status" value="1"/>
</dbReference>
<evidence type="ECO:0000313" key="2">
    <source>
        <dbReference type="EMBL" id="NKF21147.1"/>
    </source>
</evidence>
<keyword evidence="1" id="KW-1003">Cell membrane</keyword>
<organism evidence="2 3">
    <name type="scientific">Solimonas marina</name>
    <dbReference type="NCBI Taxonomy" id="2714601"/>
    <lineage>
        <taxon>Bacteria</taxon>
        <taxon>Pseudomonadati</taxon>
        <taxon>Pseudomonadota</taxon>
        <taxon>Gammaproteobacteria</taxon>
        <taxon>Nevskiales</taxon>
        <taxon>Nevskiaceae</taxon>
        <taxon>Solimonas</taxon>
    </lineage>
</organism>
<evidence type="ECO:0000256" key="1">
    <source>
        <dbReference type="HAMAP-Rule" id="MF_00386"/>
    </source>
</evidence>
<dbReference type="NCBIfam" id="TIGR00278">
    <property type="entry name" value="membrane protein insertion efficiency factor YidD"/>
    <property type="match status" value="1"/>
</dbReference>
<name>A0A969W673_9GAMM</name>
<dbReference type="AlphaFoldDB" id="A0A969W673"/>
<dbReference type="GO" id="GO:0005886">
    <property type="term" value="C:plasma membrane"/>
    <property type="evidence" value="ECO:0007669"/>
    <property type="project" value="UniProtKB-SubCell"/>
</dbReference>
<dbReference type="PANTHER" id="PTHR33383:SF1">
    <property type="entry name" value="MEMBRANE PROTEIN INSERTION EFFICIENCY FACTOR-RELATED"/>
    <property type="match status" value="1"/>
</dbReference>
<dbReference type="RefSeq" id="WP_168146383.1">
    <property type="nucleotide sequence ID" value="NZ_JAAVXB010000001.1"/>
</dbReference>
<dbReference type="EMBL" id="JAAVXB010000001">
    <property type="protein sequence ID" value="NKF21147.1"/>
    <property type="molecule type" value="Genomic_DNA"/>
</dbReference>
<dbReference type="SMART" id="SM01234">
    <property type="entry name" value="Haemolytic"/>
    <property type="match status" value="1"/>
</dbReference>
<keyword evidence="1" id="KW-0472">Membrane</keyword>